<evidence type="ECO:0000256" key="8">
    <source>
        <dbReference type="ARBA" id="ARBA00023163"/>
    </source>
</evidence>
<dbReference type="PANTHER" id="PTHR10625">
    <property type="entry name" value="HISTONE DEACETYLASE HDAC1-RELATED"/>
    <property type="match status" value="1"/>
</dbReference>
<evidence type="ECO:0000256" key="1">
    <source>
        <dbReference type="ARBA" id="ARBA00004123"/>
    </source>
</evidence>
<evidence type="ECO:0000256" key="3">
    <source>
        <dbReference type="ARBA" id="ARBA00012111"/>
    </source>
</evidence>
<keyword evidence="7" id="KW-0805">Transcription regulation</keyword>
<keyword evidence="4" id="KW-0678">Repressor</keyword>
<evidence type="ECO:0000256" key="4">
    <source>
        <dbReference type="ARBA" id="ARBA00022491"/>
    </source>
</evidence>
<dbReference type="EMBL" id="CP058604">
    <property type="protein sequence ID" value="QLG70284.1"/>
    <property type="molecule type" value="Genomic_DNA"/>
</dbReference>
<dbReference type="OrthoDB" id="73273at2759"/>
<dbReference type="EC" id="3.5.1.98" evidence="3"/>
<dbReference type="Proteomes" id="UP000509704">
    <property type="component" value="Chromosome 1"/>
</dbReference>
<protein>
    <recommendedName>
        <fullName evidence="3">histone deacetylase</fullName>
        <ecNumber evidence="3">3.5.1.98</ecNumber>
    </recommendedName>
</protein>
<dbReference type="SUPFAM" id="SSF52768">
    <property type="entry name" value="Arginase/deacetylase"/>
    <property type="match status" value="1"/>
</dbReference>
<dbReference type="GO" id="GO:0141221">
    <property type="term" value="F:histone deacetylase activity, hydrolytic mechanism"/>
    <property type="evidence" value="ECO:0007669"/>
    <property type="project" value="UniProtKB-EC"/>
</dbReference>
<dbReference type="AlphaFoldDB" id="A0A7H9AW26"/>
<dbReference type="InterPro" id="IPR023801">
    <property type="entry name" value="His_deacetylse_dom"/>
</dbReference>
<evidence type="ECO:0000313" key="12">
    <source>
        <dbReference type="Proteomes" id="UP000509704"/>
    </source>
</evidence>
<evidence type="ECO:0000259" key="10">
    <source>
        <dbReference type="Pfam" id="PF00850"/>
    </source>
</evidence>
<comment type="similarity">
    <text evidence="2">Belongs to the histone deacetylase family. HD type 1 subfamily.</text>
</comment>
<comment type="subcellular location">
    <subcellularLocation>
        <location evidence="1">Nucleus</location>
    </subcellularLocation>
</comment>
<dbReference type="RefSeq" id="XP_037142012.1">
    <property type="nucleotide sequence ID" value="XM_037286117.1"/>
</dbReference>
<dbReference type="GeneID" id="59233920"/>
<keyword evidence="12" id="KW-1185">Reference proteome</keyword>
<dbReference type="GO" id="GO:0006355">
    <property type="term" value="P:regulation of DNA-templated transcription"/>
    <property type="evidence" value="ECO:0007669"/>
    <property type="project" value="UniProtKB-ARBA"/>
</dbReference>
<proteinExistence type="inferred from homology"/>
<accession>A0A7H9AW26</accession>
<evidence type="ECO:0000256" key="9">
    <source>
        <dbReference type="ARBA" id="ARBA00023242"/>
    </source>
</evidence>
<keyword evidence="8" id="KW-0804">Transcription</keyword>
<name>A0A7H9AW26_ZYGMR</name>
<dbReference type="InterPro" id="IPR000286">
    <property type="entry name" value="HDACs"/>
</dbReference>
<dbReference type="KEGG" id="zmk:HG535_0A02220"/>
<dbReference type="InterPro" id="IPR023696">
    <property type="entry name" value="Ureohydrolase_dom_sf"/>
</dbReference>
<dbReference type="GO" id="GO:0005634">
    <property type="term" value="C:nucleus"/>
    <property type="evidence" value="ECO:0007669"/>
    <property type="project" value="UniProtKB-SubCell"/>
</dbReference>
<keyword evidence="5" id="KW-0378">Hydrolase</keyword>
<organism evidence="11 12">
    <name type="scientific">Zygotorulaspora mrakii</name>
    <name type="common">Zygosaccharomyces mrakii</name>
    <dbReference type="NCBI Taxonomy" id="42260"/>
    <lineage>
        <taxon>Eukaryota</taxon>
        <taxon>Fungi</taxon>
        <taxon>Dikarya</taxon>
        <taxon>Ascomycota</taxon>
        <taxon>Saccharomycotina</taxon>
        <taxon>Saccharomycetes</taxon>
        <taxon>Saccharomycetales</taxon>
        <taxon>Saccharomycetaceae</taxon>
        <taxon>Zygotorulaspora</taxon>
    </lineage>
</organism>
<evidence type="ECO:0000256" key="6">
    <source>
        <dbReference type="ARBA" id="ARBA00022853"/>
    </source>
</evidence>
<keyword evidence="9" id="KW-0539">Nucleus</keyword>
<reference evidence="11 12" key="1">
    <citation type="submission" date="2020-07" db="EMBL/GenBank/DDBJ databases">
        <title>The yeast mating-type switching endonuclease HO is a domesticated member of an unorthodox homing genetic element family.</title>
        <authorList>
            <person name="Coughlan A.Y."/>
            <person name="Lombardi L."/>
            <person name="Braun-Galleani S."/>
            <person name="Martos A.R."/>
            <person name="Galeote V."/>
            <person name="Bigey F."/>
            <person name="Dequin S."/>
            <person name="Byrne K.P."/>
            <person name="Wolfe K.H."/>
        </authorList>
    </citation>
    <scope>NUCLEOTIDE SEQUENCE [LARGE SCALE GENOMIC DNA]</scope>
    <source>
        <strain evidence="11 12">NRRL Y-6702</strain>
    </source>
</reference>
<evidence type="ECO:0000256" key="5">
    <source>
        <dbReference type="ARBA" id="ARBA00022801"/>
    </source>
</evidence>
<evidence type="ECO:0000313" key="11">
    <source>
        <dbReference type="EMBL" id="QLG70284.1"/>
    </source>
</evidence>
<dbReference type="GO" id="GO:0031507">
    <property type="term" value="P:heterochromatin formation"/>
    <property type="evidence" value="ECO:0007669"/>
    <property type="project" value="TreeGrafter"/>
</dbReference>
<dbReference type="PANTHER" id="PTHR10625:SF14">
    <property type="entry name" value="HISTONE DEACETYLASE 8"/>
    <property type="match status" value="1"/>
</dbReference>
<evidence type="ECO:0000256" key="2">
    <source>
        <dbReference type="ARBA" id="ARBA00006457"/>
    </source>
</evidence>
<feature type="domain" description="Histone deacetylase" evidence="10">
    <location>
        <begin position="31"/>
        <end position="385"/>
    </location>
</feature>
<dbReference type="InterPro" id="IPR037138">
    <property type="entry name" value="His_deacetylse_dom_sf"/>
</dbReference>
<gene>
    <name evidence="11" type="ORF">HG535_0A02220</name>
</gene>
<dbReference type="PRINTS" id="PR01270">
    <property type="entry name" value="HDASUPER"/>
</dbReference>
<dbReference type="GO" id="GO:0010557">
    <property type="term" value="P:positive regulation of macromolecule biosynthetic process"/>
    <property type="evidence" value="ECO:0007669"/>
    <property type="project" value="UniProtKB-ARBA"/>
</dbReference>
<sequence length="460" mass="52469">MTKLVISASDFQSQVADLLPSNKGTKSQLTLSLIQCYSLLDGFDHVITKPACSKSDLLKFHSLKYVGIILDEKLNKNLPFDNDEEALSGLNDLRAAWNETHYDEPNKARYIFEKKSDLLSYFNEFSLIPTVKSCKSSFGDAFDKIRLDNNASESEDDLDTYNLEGDCPLFSYLPMYCQTVTGASLLLADYIGKSERTVAINWDGGRHHAFKGRASGFCYVNDIVLLIQKLRKKGFQKMSYVDFDLHHGDGVEKAFQFSSNIQTLSLHLFEPGFFPCTGSLEDSKKGKNIFNIPLLHGLNDAFLFSLVNRIIKPLISSHEPEILLIQCGGDGLIGDSFEEWQLSIRGLSECIMNLLTEFKKCSVILLGGGGYNVTVMSRFYTYLTSKILTKYKNDYMKSISLEFSEDALIPEHEFVEQYAEEHYKFWYYELEGSLKRKTLKNDNRIEYITKLENLYRIRIP</sequence>
<evidence type="ECO:0000256" key="7">
    <source>
        <dbReference type="ARBA" id="ARBA00023015"/>
    </source>
</evidence>
<dbReference type="Pfam" id="PF00850">
    <property type="entry name" value="Hist_deacetyl"/>
    <property type="match status" value="1"/>
</dbReference>
<dbReference type="Gene3D" id="3.40.800.20">
    <property type="entry name" value="Histone deacetylase domain"/>
    <property type="match status" value="1"/>
</dbReference>
<keyword evidence="6" id="KW-0156">Chromatin regulator</keyword>